<reference evidence="6" key="1">
    <citation type="journal article" date="2019" name="Int. J. Syst. Evol. Microbiol.">
        <title>The Global Catalogue of Microorganisms (GCM) 10K type strain sequencing project: providing services to taxonomists for standard genome sequencing and annotation.</title>
        <authorList>
            <consortium name="The Broad Institute Genomics Platform"/>
            <consortium name="The Broad Institute Genome Sequencing Center for Infectious Disease"/>
            <person name="Wu L."/>
            <person name="Ma J."/>
        </authorList>
    </citation>
    <scope>NUCLEOTIDE SEQUENCE [LARGE SCALE GENOMIC DNA]</scope>
    <source>
        <strain evidence="6">CGMCC 4.7035</strain>
    </source>
</reference>
<keyword evidence="1" id="KW-0805">Transcription regulation</keyword>
<protein>
    <submittedName>
        <fullName evidence="5">AraC family transcriptional regulator</fullName>
    </submittedName>
</protein>
<keyword evidence="3" id="KW-0804">Transcription</keyword>
<evidence type="ECO:0000259" key="4">
    <source>
        <dbReference type="PROSITE" id="PS01124"/>
    </source>
</evidence>
<dbReference type="InterPro" id="IPR018060">
    <property type="entry name" value="HTH_AraC"/>
</dbReference>
<name>A0ABV7S6T1_9ACTN</name>
<keyword evidence="2" id="KW-0238">DNA-binding</keyword>
<dbReference type="Proteomes" id="UP001595701">
    <property type="component" value="Unassembled WGS sequence"/>
</dbReference>
<dbReference type="InterPro" id="IPR009057">
    <property type="entry name" value="Homeodomain-like_sf"/>
</dbReference>
<dbReference type="SUPFAM" id="SSF46689">
    <property type="entry name" value="Homeodomain-like"/>
    <property type="match status" value="1"/>
</dbReference>
<dbReference type="Pfam" id="PF00165">
    <property type="entry name" value="HTH_AraC"/>
    <property type="match status" value="1"/>
</dbReference>
<evidence type="ECO:0000256" key="3">
    <source>
        <dbReference type="ARBA" id="ARBA00023163"/>
    </source>
</evidence>
<accession>A0ABV7S6T1</accession>
<evidence type="ECO:0000313" key="5">
    <source>
        <dbReference type="EMBL" id="MFC3572198.1"/>
    </source>
</evidence>
<proteinExistence type="predicted"/>
<dbReference type="EMBL" id="JBHRWR010000002">
    <property type="protein sequence ID" value="MFC3572198.1"/>
    <property type="molecule type" value="Genomic_DNA"/>
</dbReference>
<gene>
    <name evidence="5" type="ORF">ACFOZ0_02630</name>
</gene>
<dbReference type="InterPro" id="IPR020449">
    <property type="entry name" value="Tscrpt_reg_AraC-type_HTH"/>
</dbReference>
<evidence type="ECO:0000313" key="6">
    <source>
        <dbReference type="Proteomes" id="UP001595701"/>
    </source>
</evidence>
<keyword evidence="6" id="KW-1185">Reference proteome</keyword>
<organism evidence="5 6">
    <name type="scientific">Streptomyces yaanensis</name>
    <dbReference type="NCBI Taxonomy" id="1142239"/>
    <lineage>
        <taxon>Bacteria</taxon>
        <taxon>Bacillati</taxon>
        <taxon>Actinomycetota</taxon>
        <taxon>Actinomycetes</taxon>
        <taxon>Kitasatosporales</taxon>
        <taxon>Streptomycetaceae</taxon>
        <taxon>Streptomyces</taxon>
    </lineage>
</organism>
<dbReference type="PRINTS" id="PR00032">
    <property type="entry name" value="HTHARAC"/>
</dbReference>
<comment type="caution">
    <text evidence="5">The sequence shown here is derived from an EMBL/GenBank/DDBJ whole genome shotgun (WGS) entry which is preliminary data.</text>
</comment>
<feature type="domain" description="HTH araC/xylS-type" evidence="4">
    <location>
        <begin position="1"/>
        <end position="34"/>
    </location>
</feature>
<dbReference type="Gene3D" id="1.10.10.60">
    <property type="entry name" value="Homeodomain-like"/>
    <property type="match status" value="1"/>
</dbReference>
<evidence type="ECO:0000256" key="1">
    <source>
        <dbReference type="ARBA" id="ARBA00023015"/>
    </source>
</evidence>
<evidence type="ECO:0000256" key="2">
    <source>
        <dbReference type="ARBA" id="ARBA00023125"/>
    </source>
</evidence>
<sequence length="41" mass="4364">MAAVARSIGYGSESAFSNAFKRTVGVAPRRYRIAARAAVAY</sequence>
<dbReference type="PROSITE" id="PS01124">
    <property type="entry name" value="HTH_ARAC_FAMILY_2"/>
    <property type="match status" value="1"/>
</dbReference>
<dbReference type="RefSeq" id="WP_386275636.1">
    <property type="nucleotide sequence ID" value="NZ_JBHRWR010000002.1"/>
</dbReference>